<feature type="binding site" evidence="15">
    <location>
        <position position="192"/>
    </location>
    <ligand>
        <name>Zn(2+)</name>
        <dbReference type="ChEBI" id="CHEBI:29105"/>
        <note>catalytic</note>
    </ligand>
</feature>
<proteinExistence type="inferred from homology"/>
<keyword evidence="12" id="KW-0865">Zymogen</keyword>
<keyword evidence="9" id="KW-0130">Cell adhesion</keyword>
<evidence type="ECO:0000256" key="1">
    <source>
        <dbReference type="ARBA" id="ARBA00001249"/>
    </source>
</evidence>
<evidence type="ECO:0000256" key="14">
    <source>
        <dbReference type="ARBA" id="ARBA00023180"/>
    </source>
</evidence>
<dbReference type="OrthoDB" id="10450560at2759"/>
<dbReference type="GO" id="GO:0016020">
    <property type="term" value="C:membrane"/>
    <property type="evidence" value="ECO:0007669"/>
    <property type="project" value="UniProtKB-SubCell"/>
</dbReference>
<dbReference type="GO" id="GO:0004222">
    <property type="term" value="F:metalloendopeptidase activity"/>
    <property type="evidence" value="ECO:0007669"/>
    <property type="project" value="UniProtKB-UniRule"/>
</dbReference>
<evidence type="ECO:0000256" key="8">
    <source>
        <dbReference type="ARBA" id="ARBA00022833"/>
    </source>
</evidence>
<evidence type="ECO:0000256" key="3">
    <source>
        <dbReference type="ARBA" id="ARBA00005860"/>
    </source>
</evidence>
<evidence type="ECO:0000256" key="6">
    <source>
        <dbReference type="ARBA" id="ARBA00022729"/>
    </source>
</evidence>
<keyword evidence="4 16" id="KW-0645">Protease</keyword>
<dbReference type="Gene3D" id="3.90.132.10">
    <property type="entry name" value="Leishmanolysin , domain 2"/>
    <property type="match status" value="1"/>
</dbReference>
<keyword evidence="11" id="KW-0472">Membrane</keyword>
<evidence type="ECO:0000256" key="9">
    <source>
        <dbReference type="ARBA" id="ARBA00022889"/>
    </source>
</evidence>
<dbReference type="GO" id="GO:0007155">
    <property type="term" value="P:cell adhesion"/>
    <property type="evidence" value="ECO:0007669"/>
    <property type="project" value="UniProtKB-KW"/>
</dbReference>
<sequence length="286" mass="31019">MWCAPRARFILFTVRKMHLRAQDALQVRSGVWKDPWVPIRIKTSTTNPCDSRRHCGFFWRCAVNSLDGAFGCKNDALTFAHVNALAEETVPAAVKLHADRPFVQPLKGPLIVPPFATSSVCSWFTVRAGHCSAGVADSDMVLYVAAAPGGVWALRCATLEDGRPVVVVMNIAPAVLFHGRLATRIVAHLLAHALGFTYPHMAGRSVVRNVAGVRGRALLVVVHSATSAMAAREQHDCDNIDGMELQEDNGGGTTLESHWSRRHARDEWMSPIGGAGCCRGSAPHLT</sequence>
<gene>
    <name evidence="17" type="ORF">TCDM_07504</name>
</gene>
<dbReference type="Gene3D" id="3.10.170.20">
    <property type="match status" value="1"/>
</dbReference>
<dbReference type="SUPFAM" id="SSF55486">
    <property type="entry name" value="Metalloproteases ('zincins'), catalytic domain"/>
    <property type="match status" value="1"/>
</dbReference>
<comment type="similarity">
    <text evidence="3 16">Belongs to the peptidase M8 family.</text>
</comment>
<dbReference type="InterPro" id="IPR001577">
    <property type="entry name" value="Peptidase_M8"/>
</dbReference>
<evidence type="ECO:0000256" key="12">
    <source>
        <dbReference type="ARBA" id="ARBA00023145"/>
    </source>
</evidence>
<keyword evidence="8 15" id="KW-0862">Zinc</keyword>
<keyword evidence="14" id="KW-0325">Glycoprotein</keyword>
<evidence type="ECO:0000256" key="7">
    <source>
        <dbReference type="ARBA" id="ARBA00022801"/>
    </source>
</evidence>
<dbReference type="GO" id="GO:0006508">
    <property type="term" value="P:proteolysis"/>
    <property type="evidence" value="ECO:0007669"/>
    <property type="project" value="UniProtKB-KW"/>
</dbReference>
<dbReference type="EC" id="3.4.24.-" evidence="16"/>
<keyword evidence="10 15" id="KW-0482">Metalloprotease</keyword>
<evidence type="ECO:0000256" key="16">
    <source>
        <dbReference type="RuleBase" id="RU366077"/>
    </source>
</evidence>
<evidence type="ECO:0000256" key="2">
    <source>
        <dbReference type="ARBA" id="ARBA00004370"/>
    </source>
</evidence>
<evidence type="ECO:0000256" key="15">
    <source>
        <dbReference type="PIRSR" id="PIRSR601577-2"/>
    </source>
</evidence>
<feature type="binding site" evidence="15">
    <location>
        <position position="188"/>
    </location>
    <ligand>
        <name>Zn(2+)</name>
        <dbReference type="ChEBI" id="CHEBI:29105"/>
        <note>catalytic</note>
    </ligand>
</feature>
<protein>
    <recommendedName>
        <fullName evidence="16">Leishmanolysin-like peptidase</fullName>
        <ecNumber evidence="16">3.4.24.-</ecNumber>
    </recommendedName>
</protein>
<comment type="catalytic activity">
    <reaction evidence="1">
        <text>Preference for hydrophobic residues at P1 and P1' and basic residues at P2' and P3'. A model nonapeptide is cleaved at -Ala-Tyr-|-Leu-Lys-Lys-.</text>
        <dbReference type="EC" id="3.4.24.36"/>
    </reaction>
</comment>
<dbReference type="AlphaFoldDB" id="V5AUG3"/>
<comment type="subcellular location">
    <subcellularLocation>
        <location evidence="2">Membrane</location>
    </subcellularLocation>
</comment>
<evidence type="ECO:0000256" key="4">
    <source>
        <dbReference type="ARBA" id="ARBA00022670"/>
    </source>
</evidence>
<comment type="cofactor">
    <cofactor evidence="15 16">
        <name>Zn(2+)</name>
        <dbReference type="ChEBI" id="CHEBI:29105"/>
    </cofactor>
    <text evidence="15 16">Binds 1 zinc ion per subunit.</text>
</comment>
<name>V5AUG3_TRYCR</name>
<reference evidence="17 18" key="1">
    <citation type="journal article" date="2014" name="Genome Announc.">
        <title>Trypanosoma cruzi Clone Dm28c Draft Genome Sequence.</title>
        <authorList>
            <person name="Grisard E.C."/>
            <person name="Teixeira S.M."/>
            <person name="de Almeida L.G."/>
            <person name="Stoco P.H."/>
            <person name="Gerber A.L."/>
            <person name="Talavera-Lopez C."/>
            <person name="Lima O.C."/>
            <person name="Andersson B."/>
            <person name="de Vasconcelos A.T."/>
        </authorList>
    </citation>
    <scope>NUCLEOTIDE SEQUENCE [LARGE SCALE GENOMIC DNA]</scope>
    <source>
        <strain evidence="17 18">Dm28c</strain>
    </source>
</reference>
<evidence type="ECO:0000313" key="18">
    <source>
        <dbReference type="Proteomes" id="UP000017861"/>
    </source>
</evidence>
<keyword evidence="13" id="KW-1015">Disulfide bond</keyword>
<keyword evidence="6" id="KW-0732">Signal</keyword>
<dbReference type="PANTHER" id="PTHR10942">
    <property type="entry name" value="LEISHMANOLYSIN-LIKE PEPTIDASE"/>
    <property type="match status" value="1"/>
</dbReference>
<accession>V5AUG3</accession>
<organism evidence="17 18">
    <name type="scientific">Trypanosoma cruzi Dm28c</name>
    <dbReference type="NCBI Taxonomy" id="1416333"/>
    <lineage>
        <taxon>Eukaryota</taxon>
        <taxon>Discoba</taxon>
        <taxon>Euglenozoa</taxon>
        <taxon>Kinetoplastea</taxon>
        <taxon>Metakinetoplastina</taxon>
        <taxon>Trypanosomatida</taxon>
        <taxon>Trypanosomatidae</taxon>
        <taxon>Trypanosoma</taxon>
        <taxon>Schizotrypanum</taxon>
    </lineage>
</organism>
<dbReference type="PRINTS" id="PR00782">
    <property type="entry name" value="LSHMANOLYSIN"/>
</dbReference>
<dbReference type="GO" id="GO:0046872">
    <property type="term" value="F:metal ion binding"/>
    <property type="evidence" value="ECO:0007669"/>
    <property type="project" value="UniProtKB-KW"/>
</dbReference>
<dbReference type="Pfam" id="PF01457">
    <property type="entry name" value="Peptidase_M8"/>
    <property type="match status" value="1"/>
</dbReference>
<evidence type="ECO:0000313" key="17">
    <source>
        <dbReference type="EMBL" id="ESS64445.1"/>
    </source>
</evidence>
<evidence type="ECO:0000256" key="10">
    <source>
        <dbReference type="ARBA" id="ARBA00023049"/>
    </source>
</evidence>
<keyword evidence="5 15" id="KW-0479">Metal-binding</keyword>
<keyword evidence="7 16" id="KW-0378">Hydrolase</keyword>
<dbReference type="EMBL" id="AYLP01000090">
    <property type="protein sequence ID" value="ESS64445.1"/>
    <property type="molecule type" value="Genomic_DNA"/>
</dbReference>
<feature type="binding site" evidence="15">
    <location>
        <position position="258"/>
    </location>
    <ligand>
        <name>Zn(2+)</name>
        <dbReference type="ChEBI" id="CHEBI:29105"/>
        <note>catalytic</note>
    </ligand>
</feature>
<dbReference type="PANTHER" id="PTHR10942:SF0">
    <property type="entry name" value="LEISHMANOLYSIN-LIKE PEPTIDASE"/>
    <property type="match status" value="1"/>
</dbReference>
<evidence type="ECO:0000256" key="5">
    <source>
        <dbReference type="ARBA" id="ARBA00022723"/>
    </source>
</evidence>
<evidence type="ECO:0000256" key="13">
    <source>
        <dbReference type="ARBA" id="ARBA00023157"/>
    </source>
</evidence>
<dbReference type="Proteomes" id="UP000017861">
    <property type="component" value="Unassembled WGS sequence"/>
</dbReference>
<evidence type="ECO:0000256" key="11">
    <source>
        <dbReference type="ARBA" id="ARBA00023136"/>
    </source>
</evidence>
<dbReference type="VEuPathDB" id="TriTrypDB:TCDM_07504"/>
<comment type="caution">
    <text evidence="17">The sequence shown here is derived from an EMBL/GenBank/DDBJ whole genome shotgun (WGS) entry which is preliminary data.</text>
</comment>
<dbReference type="GO" id="GO:0005737">
    <property type="term" value="C:cytoplasm"/>
    <property type="evidence" value="ECO:0007669"/>
    <property type="project" value="TreeGrafter"/>
</dbReference>